<keyword evidence="7" id="KW-1185">Reference proteome</keyword>
<evidence type="ECO:0000256" key="3">
    <source>
        <dbReference type="ARBA" id="ARBA00023163"/>
    </source>
</evidence>
<dbReference type="AlphaFoldDB" id="A0A4R1EWK0"/>
<dbReference type="Pfam" id="PF00356">
    <property type="entry name" value="LacI"/>
    <property type="match status" value="1"/>
</dbReference>
<dbReference type="Gene3D" id="3.40.50.2300">
    <property type="match status" value="2"/>
</dbReference>
<keyword evidence="2" id="KW-0238">DNA-binding</keyword>
<dbReference type="RefSeq" id="WP_131906865.1">
    <property type="nucleotide sequence ID" value="NZ_BAAAFU010000001.1"/>
</dbReference>
<evidence type="ECO:0000313" key="6">
    <source>
        <dbReference type="EMBL" id="TCJ85160.1"/>
    </source>
</evidence>
<organism evidence="6 7">
    <name type="scientific">Cocleimonas flava</name>
    <dbReference type="NCBI Taxonomy" id="634765"/>
    <lineage>
        <taxon>Bacteria</taxon>
        <taxon>Pseudomonadati</taxon>
        <taxon>Pseudomonadota</taxon>
        <taxon>Gammaproteobacteria</taxon>
        <taxon>Thiotrichales</taxon>
        <taxon>Thiotrichaceae</taxon>
        <taxon>Cocleimonas</taxon>
    </lineage>
</organism>
<dbReference type="PROSITE" id="PS50932">
    <property type="entry name" value="HTH_LACI_2"/>
    <property type="match status" value="1"/>
</dbReference>
<dbReference type="PANTHER" id="PTHR30146">
    <property type="entry name" value="LACI-RELATED TRANSCRIPTIONAL REPRESSOR"/>
    <property type="match status" value="1"/>
</dbReference>
<dbReference type="InterPro" id="IPR000843">
    <property type="entry name" value="HTH_LacI"/>
</dbReference>
<dbReference type="GO" id="GO:0000976">
    <property type="term" value="F:transcription cis-regulatory region binding"/>
    <property type="evidence" value="ECO:0007669"/>
    <property type="project" value="TreeGrafter"/>
</dbReference>
<dbReference type="Gene3D" id="1.10.260.40">
    <property type="entry name" value="lambda repressor-like DNA-binding domains"/>
    <property type="match status" value="1"/>
</dbReference>
<dbReference type="OrthoDB" id="6619319at2"/>
<dbReference type="InterPro" id="IPR028082">
    <property type="entry name" value="Peripla_BP_I"/>
</dbReference>
<dbReference type="CDD" id="cd01392">
    <property type="entry name" value="HTH_LacI"/>
    <property type="match status" value="1"/>
</dbReference>
<keyword evidence="4" id="KW-0175">Coiled coil</keyword>
<feature type="domain" description="HTH lacI-type" evidence="5">
    <location>
        <begin position="6"/>
        <end position="60"/>
    </location>
</feature>
<name>A0A4R1EWK0_9GAMM</name>
<dbReference type="Proteomes" id="UP000294887">
    <property type="component" value="Unassembled WGS sequence"/>
</dbReference>
<evidence type="ECO:0000256" key="2">
    <source>
        <dbReference type="ARBA" id="ARBA00023125"/>
    </source>
</evidence>
<dbReference type="Pfam" id="PF00532">
    <property type="entry name" value="Peripla_BP_1"/>
    <property type="match status" value="1"/>
</dbReference>
<feature type="coiled-coil region" evidence="4">
    <location>
        <begin position="186"/>
        <end position="213"/>
    </location>
</feature>
<dbReference type="GO" id="GO:0003700">
    <property type="term" value="F:DNA-binding transcription factor activity"/>
    <property type="evidence" value="ECO:0007669"/>
    <property type="project" value="TreeGrafter"/>
</dbReference>
<keyword evidence="3" id="KW-0804">Transcription</keyword>
<dbReference type="InterPro" id="IPR010982">
    <property type="entry name" value="Lambda_DNA-bd_dom_sf"/>
</dbReference>
<evidence type="ECO:0000259" key="5">
    <source>
        <dbReference type="PROSITE" id="PS50932"/>
    </source>
</evidence>
<evidence type="ECO:0000256" key="4">
    <source>
        <dbReference type="SAM" id="Coils"/>
    </source>
</evidence>
<dbReference type="SMART" id="SM00354">
    <property type="entry name" value="HTH_LACI"/>
    <property type="match status" value="1"/>
</dbReference>
<evidence type="ECO:0000313" key="7">
    <source>
        <dbReference type="Proteomes" id="UP000294887"/>
    </source>
</evidence>
<keyword evidence="1" id="KW-0805">Transcription regulation</keyword>
<comment type="caution">
    <text evidence="6">The sequence shown here is derived from an EMBL/GenBank/DDBJ whole genome shotgun (WGS) entry which is preliminary data.</text>
</comment>
<dbReference type="CDD" id="cd06273">
    <property type="entry name" value="PBP1_LacI-like"/>
    <property type="match status" value="1"/>
</dbReference>
<dbReference type="SUPFAM" id="SSF47413">
    <property type="entry name" value="lambda repressor-like DNA-binding domains"/>
    <property type="match status" value="1"/>
</dbReference>
<dbReference type="SUPFAM" id="SSF53822">
    <property type="entry name" value="Periplasmic binding protein-like I"/>
    <property type="match status" value="1"/>
</dbReference>
<accession>A0A4R1EWK0</accession>
<reference evidence="6 7" key="1">
    <citation type="submission" date="2019-03" db="EMBL/GenBank/DDBJ databases">
        <title>Genomic Encyclopedia of Type Strains, Phase IV (KMG-IV): sequencing the most valuable type-strain genomes for metagenomic binning, comparative biology and taxonomic classification.</title>
        <authorList>
            <person name="Goeker M."/>
        </authorList>
    </citation>
    <scope>NUCLEOTIDE SEQUENCE [LARGE SCALE GENOMIC DNA]</scope>
    <source>
        <strain evidence="6 7">DSM 24830</strain>
    </source>
</reference>
<dbReference type="EMBL" id="SMFQ01000004">
    <property type="protein sequence ID" value="TCJ85160.1"/>
    <property type="molecule type" value="Genomic_DNA"/>
</dbReference>
<protein>
    <submittedName>
        <fullName evidence="6">LacI family transcriptional regulator</fullName>
    </submittedName>
</protein>
<proteinExistence type="predicted"/>
<evidence type="ECO:0000256" key="1">
    <source>
        <dbReference type="ARBA" id="ARBA00023015"/>
    </source>
</evidence>
<dbReference type="PANTHER" id="PTHR30146:SF138">
    <property type="entry name" value="TRANSCRIPTIONAL REGULATORY PROTEIN"/>
    <property type="match status" value="1"/>
</dbReference>
<sequence>MQKKKPTLQDVATKANVSTATVSRCLNAPDKVRTEVQQKINQAIDELGYVPDGAARALASRRTNTVGVIVPTIDNSIFSKALQYLQTGLNKANYTLLLTNNSFSEEIELREVQTLLSRGIDGIVMVGAQHHPEIYKAINRYQIPIVNLWIYDPDSEYSCIGFDHIKAGKQITTHLLELGHESFGVISGTRENNDRAEERFKGLKQQLDEAGITLEDDRVIDCRFSVENGSKSFHKLLDRHPDITAVICGNDVLAIGALHGAQERGIRVPEDLSITGFDNIEILPFLKPSLTTINSPSRRMGEKAADYILQQIKDKTNIIERIELEAELIVRETTGPAPKR</sequence>
<dbReference type="InterPro" id="IPR001761">
    <property type="entry name" value="Peripla_BP/Lac1_sug-bd_dom"/>
</dbReference>
<gene>
    <name evidence="6" type="ORF">EV695_3126</name>
</gene>